<keyword evidence="4" id="KW-1185">Reference proteome</keyword>
<dbReference type="SUPFAM" id="SSF143456">
    <property type="entry name" value="VC0467-like"/>
    <property type="match status" value="1"/>
</dbReference>
<dbReference type="EMBL" id="FNAP01000004">
    <property type="protein sequence ID" value="SDE21363.1"/>
    <property type="molecule type" value="Genomic_DNA"/>
</dbReference>
<accession>A0A1G7B2V6</accession>
<evidence type="ECO:0000256" key="1">
    <source>
        <dbReference type="ARBA" id="ARBA00009600"/>
    </source>
</evidence>
<dbReference type="InterPro" id="IPR003774">
    <property type="entry name" value="AlgH-like"/>
</dbReference>
<evidence type="ECO:0000313" key="3">
    <source>
        <dbReference type="EMBL" id="SDE21363.1"/>
    </source>
</evidence>
<name>A0A1G7B2V6_9PROT</name>
<protein>
    <recommendedName>
        <fullName evidence="2">UPF0301 protein SAMN05421720_104210</fullName>
    </recommendedName>
</protein>
<dbReference type="STRING" id="69960.SAMN05421720_104210"/>
<comment type="similarity">
    <text evidence="1 2">Belongs to the UPF0301 (AlgH) family.</text>
</comment>
<dbReference type="Pfam" id="PF02622">
    <property type="entry name" value="DUF179"/>
    <property type="match status" value="1"/>
</dbReference>
<dbReference type="OrthoDB" id="9807486at2"/>
<dbReference type="AlphaFoldDB" id="A0A1G7B2V6"/>
<dbReference type="HAMAP" id="MF_00758">
    <property type="entry name" value="UPF0301"/>
    <property type="match status" value="1"/>
</dbReference>
<dbReference type="Gene3D" id="3.40.1740.10">
    <property type="entry name" value="VC0467-like"/>
    <property type="match status" value="1"/>
</dbReference>
<sequence>MTDDPVPRGDASRCSLTGRCLVATSRMRDPMLAGAVIYLCVHSEQGAMGVVINRILEGFSFLGLLRELHLPRPERDPEIPVHFGGPAERQQGFALHTADYVRDDTVVLNAAMAFTATREALRDIAHGTGPRRALVALGYTGWPPGQLDAEVRDDQWLVTDADPDLVFAPESDTKADLALARLGIDPARLSGEGGHA</sequence>
<evidence type="ECO:0000313" key="4">
    <source>
        <dbReference type="Proteomes" id="UP000199412"/>
    </source>
</evidence>
<dbReference type="RefSeq" id="WP_092784639.1">
    <property type="nucleotide sequence ID" value="NZ_FNAP01000004.1"/>
</dbReference>
<dbReference type="GO" id="GO:0005829">
    <property type="term" value="C:cytosol"/>
    <property type="evidence" value="ECO:0007669"/>
    <property type="project" value="TreeGrafter"/>
</dbReference>
<organism evidence="3 4">
    <name type="scientific">Rhodospira trueperi</name>
    <dbReference type="NCBI Taxonomy" id="69960"/>
    <lineage>
        <taxon>Bacteria</taxon>
        <taxon>Pseudomonadati</taxon>
        <taxon>Pseudomonadota</taxon>
        <taxon>Alphaproteobacteria</taxon>
        <taxon>Rhodospirillales</taxon>
        <taxon>Rhodospirillaceae</taxon>
        <taxon>Rhodospira</taxon>
    </lineage>
</organism>
<proteinExistence type="inferred from homology"/>
<gene>
    <name evidence="3" type="ORF">SAMN05421720_104210</name>
</gene>
<reference evidence="3 4" key="1">
    <citation type="submission" date="2016-10" db="EMBL/GenBank/DDBJ databases">
        <authorList>
            <person name="de Groot N.N."/>
        </authorList>
    </citation>
    <scope>NUCLEOTIDE SEQUENCE [LARGE SCALE GENOMIC DNA]</scope>
    <source>
        <strain evidence="3 4">ATCC 700224</strain>
    </source>
</reference>
<dbReference type="PANTHER" id="PTHR30327:SF1">
    <property type="entry name" value="UPF0301 PROTEIN YQGE"/>
    <property type="match status" value="1"/>
</dbReference>
<evidence type="ECO:0000256" key="2">
    <source>
        <dbReference type="HAMAP-Rule" id="MF_00758"/>
    </source>
</evidence>
<dbReference type="Proteomes" id="UP000199412">
    <property type="component" value="Unassembled WGS sequence"/>
</dbReference>
<dbReference type="PANTHER" id="PTHR30327">
    <property type="entry name" value="UNCHARACTERIZED PROTEIN YQGE"/>
    <property type="match status" value="1"/>
</dbReference>